<evidence type="ECO:0000256" key="10">
    <source>
        <dbReference type="ARBA" id="ARBA00023004"/>
    </source>
</evidence>
<dbReference type="eggNOG" id="COG2353">
    <property type="taxonomic scope" value="Bacteria"/>
</dbReference>
<dbReference type="OrthoDB" id="1247465at2"/>
<keyword evidence="11 13" id="KW-0472">Membrane</keyword>
<evidence type="ECO:0000256" key="12">
    <source>
        <dbReference type="ARBA" id="ARBA00037975"/>
    </source>
</evidence>
<feature type="transmembrane region" description="Helical" evidence="13">
    <location>
        <begin position="84"/>
        <end position="104"/>
    </location>
</feature>
<dbReference type="SUPFAM" id="SSF101874">
    <property type="entry name" value="YceI-like"/>
    <property type="match status" value="1"/>
</dbReference>
<evidence type="ECO:0000256" key="9">
    <source>
        <dbReference type="ARBA" id="ARBA00022989"/>
    </source>
</evidence>
<name>A0A059FI16_9PROT</name>
<keyword evidence="16" id="KW-1185">Reference proteome</keyword>
<evidence type="ECO:0000313" key="15">
    <source>
        <dbReference type="EMBL" id="KCZ90171.1"/>
    </source>
</evidence>
<comment type="cofactor">
    <cofactor evidence="1">
        <name>heme b</name>
        <dbReference type="ChEBI" id="CHEBI:60344"/>
    </cofactor>
</comment>
<keyword evidence="7" id="KW-0479">Metal-binding</keyword>
<dbReference type="eggNOG" id="COG3038">
    <property type="taxonomic scope" value="Bacteria"/>
</dbReference>
<keyword evidence="4" id="KW-1003">Cell membrane</keyword>
<feature type="transmembrane region" description="Helical" evidence="13">
    <location>
        <begin position="46"/>
        <end position="64"/>
    </location>
</feature>
<reference evidence="15 16" key="1">
    <citation type="journal article" date="2014" name="Antonie Van Leeuwenhoek">
        <title>Hyphomonas beringensis sp. nov. and Hyphomonas chukchiensis sp. nov., isolated from surface seawater of the Bering Sea and Chukchi Sea.</title>
        <authorList>
            <person name="Li C."/>
            <person name="Lai Q."/>
            <person name="Li G."/>
            <person name="Dong C."/>
            <person name="Wang J."/>
            <person name="Liao Y."/>
            <person name="Shao Z."/>
        </authorList>
    </citation>
    <scope>NUCLEOTIDE SEQUENCE [LARGE SCALE GENOMIC DNA]</scope>
    <source>
        <strain evidence="15 16">VP2</strain>
    </source>
</reference>
<dbReference type="PANTHER" id="PTHR30529">
    <property type="entry name" value="CYTOCHROME B561"/>
    <property type="match status" value="1"/>
</dbReference>
<dbReference type="Proteomes" id="UP000024816">
    <property type="component" value="Unassembled WGS sequence"/>
</dbReference>
<evidence type="ECO:0000256" key="1">
    <source>
        <dbReference type="ARBA" id="ARBA00001970"/>
    </source>
</evidence>
<evidence type="ECO:0000256" key="8">
    <source>
        <dbReference type="ARBA" id="ARBA00022982"/>
    </source>
</evidence>
<dbReference type="GO" id="GO:0020037">
    <property type="term" value="F:heme binding"/>
    <property type="evidence" value="ECO:0007669"/>
    <property type="project" value="TreeGrafter"/>
</dbReference>
<feature type="transmembrane region" description="Helical" evidence="13">
    <location>
        <begin position="12"/>
        <end position="34"/>
    </location>
</feature>
<keyword evidence="3" id="KW-0813">Transport</keyword>
<keyword evidence="10" id="KW-0408">Iron</keyword>
<feature type="domain" description="Lipid/polyisoprenoid-binding YceI-like" evidence="14">
    <location>
        <begin position="235"/>
        <end position="395"/>
    </location>
</feature>
<proteinExistence type="inferred from homology"/>
<evidence type="ECO:0000256" key="3">
    <source>
        <dbReference type="ARBA" id="ARBA00022448"/>
    </source>
</evidence>
<dbReference type="InterPro" id="IPR052168">
    <property type="entry name" value="Cytochrome_b561_oxidase"/>
</dbReference>
<dbReference type="PATRIC" id="fig|1280952.3.peg.612"/>
<organism evidence="15 16">
    <name type="scientific">Hyphomonas jannaschiana VP2</name>
    <dbReference type="NCBI Taxonomy" id="1280952"/>
    <lineage>
        <taxon>Bacteria</taxon>
        <taxon>Pseudomonadati</taxon>
        <taxon>Pseudomonadota</taxon>
        <taxon>Alphaproteobacteria</taxon>
        <taxon>Hyphomonadales</taxon>
        <taxon>Hyphomonadaceae</taxon>
        <taxon>Hyphomonas</taxon>
    </lineage>
</organism>
<evidence type="ECO:0000256" key="5">
    <source>
        <dbReference type="ARBA" id="ARBA00022617"/>
    </source>
</evidence>
<accession>A0A059FI16</accession>
<dbReference type="STRING" id="1280952.HJA_03051"/>
<dbReference type="InterPro" id="IPR036761">
    <property type="entry name" value="TTHA0802/YceI-like_sf"/>
</dbReference>
<dbReference type="GO" id="GO:0022904">
    <property type="term" value="P:respiratory electron transport chain"/>
    <property type="evidence" value="ECO:0007669"/>
    <property type="project" value="InterPro"/>
</dbReference>
<sequence length="398" mass="42997">MHAPSSNRYTAVAILLHWAIAGLILFMIWLGWNMEDNEARFQLHKSIGIAILFLSVARVMWRWLNPPPPLPDDMTAWEKRLSHAVHIGFYALMIGLPLLGWLLVSTSKFQVSTVLFGTVSWPHLPFTEGMRGGVVHEIVEFLHSKGAWVLIVLLGLHVAGAIKHEVAAEQGVFKRMIPGLFGRAHAPGPARGYVTAFGAALLLFAIIAAVPLMKSAPPAPAGPGATGAVPAETGNWEIDPATSEIAFSGTYQNKPFSGTFERWDANVLFDPEDLEGSAVEVKVYPATARTGTKLYDDTLQGGEWFDTNTFQSVKVSLLNFAASPDGGYTAEASLLVKDTAVNVPFDFSLIIEGDSATFEGTATLSRKALNLGQQSDPGADWVADEVTVTVKGTATRKE</sequence>
<evidence type="ECO:0000256" key="7">
    <source>
        <dbReference type="ARBA" id="ARBA00022723"/>
    </source>
</evidence>
<keyword evidence="9 13" id="KW-1133">Transmembrane helix</keyword>
<comment type="subcellular location">
    <subcellularLocation>
        <location evidence="2">Cell membrane</location>
        <topology evidence="2">Multi-pass membrane protein</topology>
    </subcellularLocation>
</comment>
<dbReference type="GO" id="GO:0005886">
    <property type="term" value="C:plasma membrane"/>
    <property type="evidence" value="ECO:0007669"/>
    <property type="project" value="UniProtKB-SubCell"/>
</dbReference>
<dbReference type="InterPro" id="IPR011577">
    <property type="entry name" value="Cyt_b561_bac/Ni-Hgenase"/>
</dbReference>
<gene>
    <name evidence="15" type="ORF">HJA_03051</name>
</gene>
<dbReference type="PANTHER" id="PTHR30529:SF1">
    <property type="entry name" value="CYTOCHROME B561 HOMOLOG 2"/>
    <property type="match status" value="1"/>
</dbReference>
<dbReference type="InterPro" id="IPR016174">
    <property type="entry name" value="Di-haem_cyt_TM"/>
</dbReference>
<keyword evidence="8" id="KW-0249">Electron transport</keyword>
<dbReference type="GO" id="GO:0046872">
    <property type="term" value="F:metal ion binding"/>
    <property type="evidence" value="ECO:0007669"/>
    <property type="project" value="UniProtKB-KW"/>
</dbReference>
<evidence type="ECO:0000256" key="13">
    <source>
        <dbReference type="SAM" id="Phobius"/>
    </source>
</evidence>
<keyword evidence="6 13" id="KW-0812">Transmembrane</keyword>
<comment type="caution">
    <text evidence="15">The sequence shown here is derived from an EMBL/GenBank/DDBJ whole genome shotgun (WGS) entry which is preliminary data.</text>
</comment>
<evidence type="ECO:0000256" key="11">
    <source>
        <dbReference type="ARBA" id="ARBA00023136"/>
    </source>
</evidence>
<protein>
    <submittedName>
        <fullName evidence="15">Nickel-dependent hydrogenase, b-type cytochrome subunit/YceI-like family protein</fullName>
    </submittedName>
</protein>
<dbReference type="Pfam" id="PF04264">
    <property type="entry name" value="YceI"/>
    <property type="match status" value="1"/>
</dbReference>
<comment type="similarity">
    <text evidence="12">Belongs to the cytochrome b561 family.</text>
</comment>
<dbReference type="AlphaFoldDB" id="A0A059FI16"/>
<dbReference type="RefSeq" id="WP_035578157.1">
    <property type="nucleotide sequence ID" value="NZ_ARYJ01000002.1"/>
</dbReference>
<dbReference type="InterPro" id="IPR007372">
    <property type="entry name" value="Lipid/polyisoprenoid-bd_YceI"/>
</dbReference>
<dbReference type="Gene3D" id="1.20.950.20">
    <property type="entry name" value="Transmembrane di-heme cytochromes, Chain C"/>
    <property type="match status" value="1"/>
</dbReference>
<dbReference type="EMBL" id="ARYJ01000002">
    <property type="protein sequence ID" value="KCZ90171.1"/>
    <property type="molecule type" value="Genomic_DNA"/>
</dbReference>
<evidence type="ECO:0000256" key="2">
    <source>
        <dbReference type="ARBA" id="ARBA00004651"/>
    </source>
</evidence>
<keyword evidence="5" id="KW-0349">Heme</keyword>
<dbReference type="GO" id="GO:0009055">
    <property type="term" value="F:electron transfer activity"/>
    <property type="evidence" value="ECO:0007669"/>
    <property type="project" value="InterPro"/>
</dbReference>
<dbReference type="SUPFAM" id="SSF81342">
    <property type="entry name" value="Transmembrane di-heme cytochromes"/>
    <property type="match status" value="1"/>
</dbReference>
<evidence type="ECO:0000256" key="6">
    <source>
        <dbReference type="ARBA" id="ARBA00022692"/>
    </source>
</evidence>
<evidence type="ECO:0000256" key="4">
    <source>
        <dbReference type="ARBA" id="ARBA00022475"/>
    </source>
</evidence>
<feature type="transmembrane region" description="Helical" evidence="13">
    <location>
        <begin position="193"/>
        <end position="213"/>
    </location>
</feature>
<dbReference type="Pfam" id="PF01292">
    <property type="entry name" value="Ni_hydr_CYTB"/>
    <property type="match status" value="1"/>
</dbReference>
<evidence type="ECO:0000259" key="14">
    <source>
        <dbReference type="SMART" id="SM00867"/>
    </source>
</evidence>
<evidence type="ECO:0000313" key="16">
    <source>
        <dbReference type="Proteomes" id="UP000024816"/>
    </source>
</evidence>
<dbReference type="Gene3D" id="2.40.128.110">
    <property type="entry name" value="Lipid/polyisoprenoid-binding, YceI-like"/>
    <property type="match status" value="1"/>
</dbReference>
<dbReference type="SMART" id="SM00867">
    <property type="entry name" value="YceI"/>
    <property type="match status" value="1"/>
</dbReference>